<feature type="domain" description="DUF985" evidence="1">
    <location>
        <begin position="6"/>
        <end position="141"/>
    </location>
</feature>
<evidence type="ECO:0000313" key="4">
    <source>
        <dbReference type="EMBL" id="VFK11742.1"/>
    </source>
</evidence>
<dbReference type="SUPFAM" id="SSF51182">
    <property type="entry name" value="RmlC-like cupins"/>
    <property type="match status" value="1"/>
</dbReference>
<name>A0A450THY4_9GAMM</name>
<dbReference type="EMBL" id="CAADFA010000438">
    <property type="protein sequence ID" value="VFJ66843.1"/>
    <property type="molecule type" value="Genomic_DNA"/>
</dbReference>
<dbReference type="EMBL" id="CAADFL010000204">
    <property type="protein sequence ID" value="VFK11742.1"/>
    <property type="molecule type" value="Genomic_DNA"/>
</dbReference>
<accession>A0A450THY4</accession>
<dbReference type="InterPro" id="IPR011051">
    <property type="entry name" value="RmlC_Cupin_sf"/>
</dbReference>
<dbReference type="Gene3D" id="2.60.120.10">
    <property type="entry name" value="Jelly Rolls"/>
    <property type="match status" value="1"/>
</dbReference>
<proteinExistence type="predicted"/>
<dbReference type="AlphaFoldDB" id="A0A450THY4"/>
<reference evidence="2" key="1">
    <citation type="submission" date="2019-02" db="EMBL/GenBank/DDBJ databases">
        <authorList>
            <person name="Gruber-Vodicka R. H."/>
            <person name="Seah K. B. B."/>
        </authorList>
    </citation>
    <scope>NUCLEOTIDE SEQUENCE</scope>
    <source>
        <strain evidence="3">BECK_BZ163</strain>
        <strain evidence="4">BECK_BZ164</strain>
        <strain evidence="2">BECK_BZ165</strain>
    </source>
</reference>
<dbReference type="InterPro" id="IPR014710">
    <property type="entry name" value="RmlC-like_jellyroll"/>
</dbReference>
<dbReference type="EMBL" id="CAADEZ010000885">
    <property type="protein sequence ID" value="VFJ75890.1"/>
    <property type="molecule type" value="Genomic_DNA"/>
</dbReference>
<sequence>MKNKHTIIESLKLEKHVEGGYFAETYRSTKQVETDRPGKSRSLLTAIYYMLTDDNPIGYFHTNLSDAIHFFHAGDPVLYLVVHPDGTLEKKLLGTDPEKGCQLQLVVKGGCWKSSVLPEGSFSLIGEVVAPGFDYRDNTMAEPDSFKALFPGLWDELSPYVLDAEKQEK</sequence>
<dbReference type="CDD" id="cd06121">
    <property type="entry name" value="cupin_YML079wp"/>
    <property type="match status" value="1"/>
</dbReference>
<protein>
    <recommendedName>
        <fullName evidence="1">DUF985 domain-containing protein</fullName>
    </recommendedName>
</protein>
<organism evidence="2">
    <name type="scientific">Candidatus Kentrum sp. FM</name>
    <dbReference type="NCBI Taxonomy" id="2126340"/>
    <lineage>
        <taxon>Bacteria</taxon>
        <taxon>Pseudomonadati</taxon>
        <taxon>Pseudomonadota</taxon>
        <taxon>Gammaproteobacteria</taxon>
        <taxon>Candidatus Kentrum</taxon>
    </lineage>
</organism>
<evidence type="ECO:0000313" key="2">
    <source>
        <dbReference type="EMBL" id="VFJ66843.1"/>
    </source>
</evidence>
<dbReference type="PANTHER" id="PTHR33387">
    <property type="entry name" value="RMLC-LIKE JELLY ROLL FOLD PROTEIN"/>
    <property type="match status" value="1"/>
</dbReference>
<dbReference type="Pfam" id="PF06172">
    <property type="entry name" value="Cupin_5"/>
    <property type="match status" value="1"/>
</dbReference>
<dbReference type="PANTHER" id="PTHR33387:SF3">
    <property type="entry name" value="DUF985 DOMAIN-CONTAINING PROTEIN"/>
    <property type="match status" value="1"/>
</dbReference>
<evidence type="ECO:0000259" key="1">
    <source>
        <dbReference type="Pfam" id="PF06172"/>
    </source>
</evidence>
<dbReference type="InterPro" id="IPR009327">
    <property type="entry name" value="Cupin_DUF985"/>
</dbReference>
<dbReference type="InterPro" id="IPR039935">
    <property type="entry name" value="YML079W-like"/>
</dbReference>
<gene>
    <name evidence="3" type="ORF">BECKFM1743A_GA0114220_108851</name>
    <name evidence="4" type="ORF">BECKFM1743B_GA0114221_102042</name>
    <name evidence="2" type="ORF">BECKFM1743C_GA0114222_104381</name>
</gene>
<evidence type="ECO:0000313" key="3">
    <source>
        <dbReference type="EMBL" id="VFJ75890.1"/>
    </source>
</evidence>